<evidence type="ECO:0000313" key="4">
    <source>
        <dbReference type="Proteomes" id="UP000636709"/>
    </source>
</evidence>
<dbReference type="GO" id="GO:0052689">
    <property type="term" value="F:carboxylic ester hydrolase activity"/>
    <property type="evidence" value="ECO:0007669"/>
    <property type="project" value="TreeGrafter"/>
</dbReference>
<evidence type="ECO:0000313" key="3">
    <source>
        <dbReference type="EMBL" id="KAF8660370.1"/>
    </source>
</evidence>
<comment type="similarity">
    <text evidence="1">Belongs to the AB hydrolase superfamily. AB hydrolase 2 family.</text>
</comment>
<comment type="caution">
    <text evidence="3">The sequence shown here is derived from an EMBL/GenBank/DDBJ whole genome shotgun (WGS) entry which is preliminary data.</text>
</comment>
<organism evidence="3 4">
    <name type="scientific">Digitaria exilis</name>
    <dbReference type="NCBI Taxonomy" id="1010633"/>
    <lineage>
        <taxon>Eukaryota</taxon>
        <taxon>Viridiplantae</taxon>
        <taxon>Streptophyta</taxon>
        <taxon>Embryophyta</taxon>
        <taxon>Tracheophyta</taxon>
        <taxon>Spermatophyta</taxon>
        <taxon>Magnoliopsida</taxon>
        <taxon>Liliopsida</taxon>
        <taxon>Poales</taxon>
        <taxon>Poaceae</taxon>
        <taxon>PACMAD clade</taxon>
        <taxon>Panicoideae</taxon>
        <taxon>Panicodae</taxon>
        <taxon>Paniceae</taxon>
        <taxon>Anthephorinae</taxon>
        <taxon>Digitaria</taxon>
    </lineage>
</organism>
<dbReference type="Gene3D" id="3.40.50.1820">
    <property type="entry name" value="alpha/beta hydrolase"/>
    <property type="match status" value="2"/>
</dbReference>
<accession>A0A835E2L2</accession>
<dbReference type="Pfam" id="PF02230">
    <property type="entry name" value="Abhydrolase_2"/>
    <property type="match status" value="1"/>
</dbReference>
<dbReference type="GO" id="GO:0005737">
    <property type="term" value="C:cytoplasm"/>
    <property type="evidence" value="ECO:0007669"/>
    <property type="project" value="TreeGrafter"/>
</dbReference>
<dbReference type="InterPro" id="IPR029058">
    <property type="entry name" value="AB_hydrolase_fold"/>
</dbReference>
<dbReference type="SUPFAM" id="SSF53474">
    <property type="entry name" value="alpha/beta-Hydrolases"/>
    <property type="match status" value="1"/>
</dbReference>
<dbReference type="GO" id="GO:0008474">
    <property type="term" value="F:palmitoyl-(protein) hydrolase activity"/>
    <property type="evidence" value="ECO:0007669"/>
    <property type="project" value="TreeGrafter"/>
</dbReference>
<dbReference type="OrthoDB" id="2418081at2759"/>
<proteinExistence type="inferred from homology"/>
<dbReference type="PANTHER" id="PTHR10655">
    <property type="entry name" value="LYSOPHOSPHOLIPASE-RELATED"/>
    <property type="match status" value="1"/>
</dbReference>
<protein>
    <recommendedName>
        <fullName evidence="2">Phospholipase/carboxylesterase/thioesterase domain-containing protein</fullName>
    </recommendedName>
</protein>
<evidence type="ECO:0000256" key="1">
    <source>
        <dbReference type="ARBA" id="ARBA00006499"/>
    </source>
</evidence>
<name>A0A835E2L2_9POAL</name>
<evidence type="ECO:0000259" key="2">
    <source>
        <dbReference type="Pfam" id="PF02230"/>
    </source>
</evidence>
<dbReference type="InterPro" id="IPR050565">
    <property type="entry name" value="LYPA1-2/EST-like"/>
</dbReference>
<feature type="domain" description="Phospholipase/carboxylesterase/thioesterase" evidence="2">
    <location>
        <begin position="64"/>
        <end position="156"/>
    </location>
</feature>
<dbReference type="AlphaFoldDB" id="A0A835E2L2"/>
<reference evidence="3" key="1">
    <citation type="submission" date="2020-07" db="EMBL/GenBank/DDBJ databases">
        <title>Genome sequence and genetic diversity analysis of an under-domesticated orphan crop, white fonio (Digitaria exilis).</title>
        <authorList>
            <person name="Bennetzen J.L."/>
            <person name="Chen S."/>
            <person name="Ma X."/>
            <person name="Wang X."/>
            <person name="Yssel A.E.J."/>
            <person name="Chaluvadi S.R."/>
            <person name="Johnson M."/>
            <person name="Gangashetty P."/>
            <person name="Hamidou F."/>
            <person name="Sanogo M.D."/>
            <person name="Zwaenepoel A."/>
            <person name="Wallace J."/>
            <person name="Van De Peer Y."/>
            <person name="Van Deynze A."/>
        </authorList>
    </citation>
    <scope>NUCLEOTIDE SEQUENCE</scope>
    <source>
        <tissue evidence="3">Leaves</tissue>
    </source>
</reference>
<dbReference type="EMBL" id="JACEFO010002444">
    <property type="protein sequence ID" value="KAF8660370.1"/>
    <property type="molecule type" value="Genomic_DNA"/>
</dbReference>
<sequence>MEERSIPAAGSSSGGGRFVVWLHGLGDCGSANELIADHFSAAAFSAARWAFPTAPTAPVTCNRALSIASVLLYPKALGGCAVFSGFVPFNTSSIAARVTDDAKKAPILWIHGGADSLIPIQEGQDGVKFLRGLGMSCEFKAYDRLGHTLAPYELEYCERWASENILNDEHGQSLKMKKGGRQGSKFFCGAFSFLSK</sequence>
<dbReference type="PANTHER" id="PTHR10655:SF57">
    <property type="entry name" value="INACTIVE CARBOXYLESTERASE OS04G0669700-RELATED"/>
    <property type="match status" value="1"/>
</dbReference>
<dbReference type="Proteomes" id="UP000636709">
    <property type="component" value="Unassembled WGS sequence"/>
</dbReference>
<keyword evidence="4" id="KW-1185">Reference proteome</keyword>
<gene>
    <name evidence="3" type="ORF">HU200_057952</name>
</gene>
<dbReference type="InterPro" id="IPR003140">
    <property type="entry name" value="PLipase/COase/thioEstase"/>
</dbReference>